<reference evidence="4" key="1">
    <citation type="submission" date="2015-12" db="EMBL/GenBank/DDBJ databases">
        <title>Gene expression during late stages of embryo sac development: a critical building block for successful pollen-pistil interactions.</title>
        <authorList>
            <person name="Liu Y."/>
            <person name="Joly V."/>
            <person name="Sabar M."/>
            <person name="Matton D.P."/>
        </authorList>
    </citation>
    <scope>NUCLEOTIDE SEQUENCE</scope>
</reference>
<feature type="domain" description="Kinesin motor" evidence="3">
    <location>
        <begin position="1"/>
        <end position="60"/>
    </location>
</feature>
<sequence>MMYGPTGAGKSYNMFGSSKQPGIVYRSLRDILGDGIEENDENNEKISVGTFVQVTVLVDI</sequence>
<dbReference type="InterPro" id="IPR036961">
    <property type="entry name" value="Kinesin_motor_dom_sf"/>
</dbReference>
<keyword evidence="1 2" id="KW-0505">Motor protein</keyword>
<name>A0A0V0GVI8_SOLCH</name>
<dbReference type="SUPFAM" id="SSF52540">
    <property type="entry name" value="P-loop containing nucleoside triphosphate hydrolases"/>
    <property type="match status" value="1"/>
</dbReference>
<evidence type="ECO:0000313" key="4">
    <source>
        <dbReference type="EMBL" id="JAP11799.1"/>
    </source>
</evidence>
<accession>A0A0V0GVI8</accession>
<dbReference type="GO" id="GO:0007018">
    <property type="term" value="P:microtubule-based movement"/>
    <property type="evidence" value="ECO:0007669"/>
    <property type="project" value="InterPro"/>
</dbReference>
<keyword evidence="2" id="KW-0067">ATP-binding</keyword>
<dbReference type="GO" id="GO:0003777">
    <property type="term" value="F:microtubule motor activity"/>
    <property type="evidence" value="ECO:0007669"/>
    <property type="project" value="InterPro"/>
</dbReference>
<organism evidence="4">
    <name type="scientific">Solanum chacoense</name>
    <name type="common">Chaco potato</name>
    <dbReference type="NCBI Taxonomy" id="4108"/>
    <lineage>
        <taxon>Eukaryota</taxon>
        <taxon>Viridiplantae</taxon>
        <taxon>Streptophyta</taxon>
        <taxon>Embryophyta</taxon>
        <taxon>Tracheophyta</taxon>
        <taxon>Spermatophyta</taxon>
        <taxon>Magnoliopsida</taxon>
        <taxon>eudicotyledons</taxon>
        <taxon>Gunneridae</taxon>
        <taxon>Pentapetalae</taxon>
        <taxon>asterids</taxon>
        <taxon>lamiids</taxon>
        <taxon>Solanales</taxon>
        <taxon>Solanaceae</taxon>
        <taxon>Solanoideae</taxon>
        <taxon>Solaneae</taxon>
        <taxon>Solanum</taxon>
    </lineage>
</organism>
<feature type="binding site" evidence="2">
    <location>
        <begin position="4"/>
        <end position="11"/>
    </location>
    <ligand>
        <name>ATP</name>
        <dbReference type="ChEBI" id="CHEBI:30616"/>
    </ligand>
</feature>
<dbReference type="PROSITE" id="PS50067">
    <property type="entry name" value="KINESIN_MOTOR_2"/>
    <property type="match status" value="1"/>
</dbReference>
<keyword evidence="2" id="KW-0547">Nucleotide-binding</keyword>
<proteinExistence type="inferred from homology"/>
<dbReference type="InterPro" id="IPR001752">
    <property type="entry name" value="Kinesin_motor_dom"/>
</dbReference>
<dbReference type="AlphaFoldDB" id="A0A0V0GVI8"/>
<dbReference type="GO" id="GO:0005524">
    <property type="term" value="F:ATP binding"/>
    <property type="evidence" value="ECO:0007669"/>
    <property type="project" value="UniProtKB-UniRule"/>
</dbReference>
<comment type="similarity">
    <text evidence="2">Belongs to the TRAFAC class myosin-kinesin ATPase superfamily. Kinesin family.</text>
</comment>
<dbReference type="Pfam" id="PF00225">
    <property type="entry name" value="Kinesin"/>
    <property type="match status" value="1"/>
</dbReference>
<dbReference type="Gene3D" id="3.40.850.10">
    <property type="entry name" value="Kinesin motor domain"/>
    <property type="match status" value="1"/>
</dbReference>
<protein>
    <submittedName>
        <fullName evidence="4">Putative ovule protein</fullName>
    </submittedName>
</protein>
<evidence type="ECO:0000256" key="2">
    <source>
        <dbReference type="PROSITE-ProRule" id="PRU00283"/>
    </source>
</evidence>
<dbReference type="GO" id="GO:0008017">
    <property type="term" value="F:microtubule binding"/>
    <property type="evidence" value="ECO:0007669"/>
    <property type="project" value="InterPro"/>
</dbReference>
<dbReference type="InterPro" id="IPR027417">
    <property type="entry name" value="P-loop_NTPase"/>
</dbReference>
<evidence type="ECO:0000256" key="1">
    <source>
        <dbReference type="ARBA" id="ARBA00023175"/>
    </source>
</evidence>
<dbReference type="EMBL" id="GEDG01030678">
    <property type="protein sequence ID" value="JAP11799.1"/>
    <property type="molecule type" value="Transcribed_RNA"/>
</dbReference>
<evidence type="ECO:0000259" key="3">
    <source>
        <dbReference type="PROSITE" id="PS50067"/>
    </source>
</evidence>